<proteinExistence type="predicted"/>
<reference evidence="2" key="1">
    <citation type="submission" date="2013-01" db="EMBL/GenBank/DDBJ databases">
        <title>Draft Genome Sequence of a Mulberry Tree, Morus notabilis C.K. Schneid.</title>
        <authorList>
            <person name="He N."/>
            <person name="Zhao S."/>
        </authorList>
    </citation>
    <scope>NUCLEOTIDE SEQUENCE</scope>
</reference>
<accession>W9S5R2</accession>
<dbReference type="EMBL" id="KE345020">
    <property type="protein sequence ID" value="EXB90185.1"/>
    <property type="molecule type" value="Genomic_DNA"/>
</dbReference>
<protein>
    <submittedName>
        <fullName evidence="1">Uncharacterized protein</fullName>
    </submittedName>
</protein>
<dbReference type="AlphaFoldDB" id="W9S5R2"/>
<gene>
    <name evidence="1" type="ORF">L484_015479</name>
</gene>
<keyword evidence="2" id="KW-1185">Reference proteome</keyword>
<evidence type="ECO:0000313" key="1">
    <source>
        <dbReference type="EMBL" id="EXB90185.1"/>
    </source>
</evidence>
<evidence type="ECO:0000313" key="2">
    <source>
        <dbReference type="Proteomes" id="UP000030645"/>
    </source>
</evidence>
<dbReference type="Proteomes" id="UP000030645">
    <property type="component" value="Unassembled WGS sequence"/>
</dbReference>
<name>W9S5R2_9ROSA</name>
<organism evidence="1 2">
    <name type="scientific">Morus notabilis</name>
    <dbReference type="NCBI Taxonomy" id="981085"/>
    <lineage>
        <taxon>Eukaryota</taxon>
        <taxon>Viridiplantae</taxon>
        <taxon>Streptophyta</taxon>
        <taxon>Embryophyta</taxon>
        <taxon>Tracheophyta</taxon>
        <taxon>Spermatophyta</taxon>
        <taxon>Magnoliopsida</taxon>
        <taxon>eudicotyledons</taxon>
        <taxon>Gunneridae</taxon>
        <taxon>Pentapetalae</taxon>
        <taxon>rosids</taxon>
        <taxon>fabids</taxon>
        <taxon>Rosales</taxon>
        <taxon>Moraceae</taxon>
        <taxon>Moreae</taxon>
        <taxon>Morus</taxon>
    </lineage>
</organism>
<sequence length="92" mass="10386">MRRLYVQTGLAKKPTNAPVCGLDEKKIYYLFGGNWNQSGVTLETSAPEGPHGYVLQLILKNSAVTDRNCIVVGVHDGPSQMDWRKHHIFMWT</sequence>